<protein>
    <submittedName>
        <fullName evidence="2">Uncharacterized protein</fullName>
    </submittedName>
</protein>
<evidence type="ECO:0000313" key="3">
    <source>
        <dbReference type="Proteomes" id="UP000189739"/>
    </source>
</evidence>
<proteinExistence type="predicted"/>
<reference evidence="2 3" key="1">
    <citation type="submission" date="2016-07" db="EMBL/GenBank/DDBJ databases">
        <title>Genomic analysis of zinc-resistant bacterium Mucilaginibacter pedocola TBZ30.</title>
        <authorList>
            <person name="Huang J."/>
            <person name="Tang J."/>
        </authorList>
    </citation>
    <scope>NUCLEOTIDE SEQUENCE [LARGE SCALE GENOMIC DNA]</scope>
    <source>
        <strain evidence="2 3">TBZ30</strain>
    </source>
</reference>
<gene>
    <name evidence="2" type="ORF">BC343_20435</name>
</gene>
<dbReference type="EMBL" id="MBTF01000002">
    <property type="protein sequence ID" value="OOQ61484.1"/>
    <property type="molecule type" value="Genomic_DNA"/>
</dbReference>
<name>A0A1S9PKL2_9SPHI</name>
<keyword evidence="1" id="KW-1133">Transmembrane helix</keyword>
<dbReference type="AlphaFoldDB" id="A0A1S9PKL2"/>
<feature type="transmembrane region" description="Helical" evidence="1">
    <location>
        <begin position="116"/>
        <end position="137"/>
    </location>
</feature>
<dbReference type="Proteomes" id="UP000189739">
    <property type="component" value="Unassembled WGS sequence"/>
</dbReference>
<organism evidence="2 3">
    <name type="scientific">Mucilaginibacter pedocola</name>
    <dbReference type="NCBI Taxonomy" id="1792845"/>
    <lineage>
        <taxon>Bacteria</taxon>
        <taxon>Pseudomonadati</taxon>
        <taxon>Bacteroidota</taxon>
        <taxon>Sphingobacteriia</taxon>
        <taxon>Sphingobacteriales</taxon>
        <taxon>Sphingobacteriaceae</taxon>
        <taxon>Mucilaginibacter</taxon>
    </lineage>
</organism>
<comment type="caution">
    <text evidence="2">The sequence shown here is derived from an EMBL/GenBank/DDBJ whole genome shotgun (WGS) entry which is preliminary data.</text>
</comment>
<keyword evidence="1" id="KW-0812">Transmembrane</keyword>
<evidence type="ECO:0000313" key="2">
    <source>
        <dbReference type="EMBL" id="OOQ61484.1"/>
    </source>
</evidence>
<sequence>MQADIDNIVPNKENLEEQIKRIQDATSAAESLPTDLAQLKDARLKIDSMSTEAASAMGKIGLLSEAAAMSSVSLKAREEEAIKIVAQCQEAYRIATSTGLAGAFDDRAKRLSSSMWGWVALLLISLTLGGCLGTMRYDSLTKVLDVSKPSWGIIAAHVLLSLFSLAAPVWFAWISTKQIGQRFRLSEDYAFKASVAKAYEGYRREAARIDPIFESRLFGSALTRLEELPLRLVEGDNHGSPWQELISSDGFQKALQTIPELRDKFMNMPKDIVASFGNVKKTISPESAKTDE</sequence>
<dbReference type="STRING" id="1792845.BC343_20435"/>
<keyword evidence="3" id="KW-1185">Reference proteome</keyword>
<evidence type="ECO:0000256" key="1">
    <source>
        <dbReference type="SAM" id="Phobius"/>
    </source>
</evidence>
<feature type="transmembrane region" description="Helical" evidence="1">
    <location>
        <begin position="149"/>
        <end position="174"/>
    </location>
</feature>
<keyword evidence="1" id="KW-0472">Membrane</keyword>
<accession>A0A1S9PKL2</accession>